<dbReference type="SUPFAM" id="SSF53383">
    <property type="entry name" value="PLP-dependent transferases"/>
    <property type="match status" value="1"/>
</dbReference>
<dbReference type="AlphaFoldDB" id="A0A317YN67"/>
<dbReference type="InterPro" id="IPR015422">
    <property type="entry name" value="PyrdxlP-dep_Trfase_small"/>
</dbReference>
<keyword evidence="1" id="KW-0032">Aminotransferase</keyword>
<dbReference type="Proteomes" id="UP000246800">
    <property type="component" value="Unassembled WGS sequence"/>
</dbReference>
<dbReference type="GO" id="GO:0008483">
    <property type="term" value="F:transaminase activity"/>
    <property type="evidence" value="ECO:0007669"/>
    <property type="project" value="UniProtKB-KW"/>
</dbReference>
<name>A0A317YN67_STAPS</name>
<feature type="non-terminal residue" evidence="1">
    <location>
        <position position="1"/>
    </location>
</feature>
<gene>
    <name evidence="1" type="ORF">DD902_16570</name>
</gene>
<evidence type="ECO:0000313" key="1">
    <source>
        <dbReference type="EMBL" id="PWZ65776.1"/>
    </source>
</evidence>
<protein>
    <submittedName>
        <fullName evidence="1">Histidinol-phosphate aminotransferase</fullName>
    </submittedName>
</protein>
<organism evidence="1 2">
    <name type="scientific">Staphylococcus pseudintermedius</name>
    <dbReference type="NCBI Taxonomy" id="283734"/>
    <lineage>
        <taxon>Bacteria</taxon>
        <taxon>Bacillati</taxon>
        <taxon>Bacillota</taxon>
        <taxon>Bacilli</taxon>
        <taxon>Bacillales</taxon>
        <taxon>Staphylococcaceae</taxon>
        <taxon>Staphylococcus</taxon>
        <taxon>Staphylococcus intermedius group</taxon>
    </lineage>
</organism>
<evidence type="ECO:0000313" key="2">
    <source>
        <dbReference type="Proteomes" id="UP000246800"/>
    </source>
</evidence>
<dbReference type="Gene3D" id="3.90.1150.10">
    <property type="entry name" value="Aspartate Aminotransferase, domain 1"/>
    <property type="match status" value="1"/>
</dbReference>
<sequence>LMSTVETIQRIQTIEHPYPLNVFTLNIATYIFRHREETSRFLTMQRQLAEQLKQIFDTHVADKMSVFPSNANFVLTKGSAAQQLGQYVYEQGFKPRFYDEPVMKGYVRYSIATASQLKQLKEIVKEWSAKYDLSKTTKHS</sequence>
<keyword evidence="1" id="KW-0808">Transferase</keyword>
<accession>A0A317YN67</accession>
<comment type="caution">
    <text evidence="1">The sequence shown here is derived from an EMBL/GenBank/DDBJ whole genome shotgun (WGS) entry which is preliminary data.</text>
</comment>
<reference evidence="1 2" key="1">
    <citation type="journal article" date="2018" name="Vet. Microbiol.">
        <title>Clonal diversity and geographic distribution of methicillin-resistant Staphylococcus pseudintermedius from Australian animals: Discovery of novel sequence types.</title>
        <authorList>
            <person name="Worthing K.A."/>
            <person name="Abraham S."/>
            <person name="Coombs G.W."/>
            <person name="Pang S."/>
            <person name="Saputra S."/>
            <person name="Jordan D."/>
            <person name="Trott D.J."/>
            <person name="Norris J.M."/>
        </authorList>
    </citation>
    <scope>NUCLEOTIDE SEQUENCE [LARGE SCALE GENOMIC DNA]</scope>
    <source>
        <strain evidence="1 2">ST525 1</strain>
    </source>
</reference>
<dbReference type="InterPro" id="IPR015424">
    <property type="entry name" value="PyrdxlP-dep_Trfase"/>
</dbReference>
<dbReference type="EMBL" id="QEIT01000866">
    <property type="protein sequence ID" value="PWZ65776.1"/>
    <property type="molecule type" value="Genomic_DNA"/>
</dbReference>
<proteinExistence type="predicted"/>